<proteinExistence type="predicted"/>
<keyword evidence="2" id="KW-1185">Reference proteome</keyword>
<protein>
    <submittedName>
        <fullName evidence="1">Uncharacterized protein</fullName>
    </submittedName>
</protein>
<dbReference type="EMBL" id="JAWDJW010000360">
    <property type="protein sequence ID" value="KAK3080895.1"/>
    <property type="molecule type" value="Genomic_DNA"/>
</dbReference>
<comment type="caution">
    <text evidence="1">The sequence shown here is derived from an EMBL/GenBank/DDBJ whole genome shotgun (WGS) entry which is preliminary data.</text>
</comment>
<sequence length="325" mass="35277">LQHGRPWRTIWSTSKDSGDHEGDGGTMQEVAKRPVEPRAQDAGTTAHAKSNPIHLPIPRSVFRMPKFSFSPSSQKDEESYLSSTPSSSSNRTITRIGNRASPMPSPRTVIYLALILSVTARASPLHPQPGFSTTSSTATETAGTIISWLSTLLYLGSRIPQLVKNHNRRSTEGLSAGLFIAAFFGNLFYSSSILTNPCAWETFQPYGGGGWVGAEGSNRLEWVSRAAPFWLGAAGVLFMDGAVGVQFLWFGDGSARAVPMVVVAEDDEGTRWKWRRVSGWMRGWVPSVRVAGTPRCMSAQDVGVEGESERLLGVERSEGRAYGGI</sequence>
<reference evidence="1" key="1">
    <citation type="submission" date="2024-09" db="EMBL/GenBank/DDBJ databases">
        <title>Black Yeasts Isolated from many extreme environments.</title>
        <authorList>
            <person name="Coleine C."/>
            <person name="Stajich J.E."/>
            <person name="Selbmann L."/>
        </authorList>
    </citation>
    <scope>NUCLEOTIDE SEQUENCE</scope>
    <source>
        <strain evidence="1">CCFEE 5737</strain>
    </source>
</reference>
<dbReference type="Proteomes" id="UP001186974">
    <property type="component" value="Unassembled WGS sequence"/>
</dbReference>
<gene>
    <name evidence="1" type="ORF">LTS18_012167</name>
</gene>
<feature type="non-terminal residue" evidence="1">
    <location>
        <position position="1"/>
    </location>
</feature>
<evidence type="ECO:0000313" key="2">
    <source>
        <dbReference type="Proteomes" id="UP001186974"/>
    </source>
</evidence>
<evidence type="ECO:0000313" key="1">
    <source>
        <dbReference type="EMBL" id="KAK3080895.1"/>
    </source>
</evidence>
<name>A0ACC3DWI9_9PEZI</name>
<organism evidence="1 2">
    <name type="scientific">Coniosporium uncinatum</name>
    <dbReference type="NCBI Taxonomy" id="93489"/>
    <lineage>
        <taxon>Eukaryota</taxon>
        <taxon>Fungi</taxon>
        <taxon>Dikarya</taxon>
        <taxon>Ascomycota</taxon>
        <taxon>Pezizomycotina</taxon>
        <taxon>Dothideomycetes</taxon>
        <taxon>Dothideomycetes incertae sedis</taxon>
        <taxon>Coniosporium</taxon>
    </lineage>
</organism>
<accession>A0ACC3DWI9</accession>